<evidence type="ECO:0000313" key="1">
    <source>
        <dbReference type="EMBL" id="GBG93574.1"/>
    </source>
</evidence>
<comment type="caution">
    <text evidence="1">The sequence shown here is derived from an EMBL/GenBank/DDBJ whole genome shotgun (WGS) entry which is preliminary data.</text>
</comment>
<evidence type="ECO:0000313" key="2">
    <source>
        <dbReference type="Proteomes" id="UP000286848"/>
    </source>
</evidence>
<gene>
    <name evidence="1" type="ORF">LFYK43_00330</name>
</gene>
<dbReference type="RefSeq" id="WP_124974226.1">
    <property type="nucleotide sequence ID" value="NZ_BFFP01000001.1"/>
</dbReference>
<dbReference type="OrthoDB" id="2065107at2"/>
<keyword evidence="2" id="KW-1185">Reference proteome</keyword>
<reference evidence="1 2" key="1">
    <citation type="journal article" date="2019" name="Int. J. Syst. Evol. Microbiol.">
        <title>Lactobacillus salitolerans sp. nov., a novel lactic acid bacterium isolated from spent mushroom substrates.</title>
        <authorList>
            <person name="Tohno M."/>
            <person name="Tanizawa Y."/>
            <person name="Kojima Y."/>
            <person name="Sakamoto M."/>
            <person name="Nakamura Y."/>
            <person name="Ohkuma M."/>
            <person name="Kobayashi H."/>
        </authorList>
    </citation>
    <scope>NUCLEOTIDE SEQUENCE [LARGE SCALE GENOMIC DNA]</scope>
    <source>
        <strain evidence="1 2">YK43</strain>
    </source>
</reference>
<proteinExistence type="predicted"/>
<dbReference type="AlphaFoldDB" id="A0A401IPZ3"/>
<name>A0A401IPZ3_9LACO</name>
<accession>A0A401IPZ3</accession>
<organism evidence="1 2">
    <name type="scientific">Ligilactobacillus salitolerans</name>
    <dbReference type="NCBI Taxonomy" id="1808352"/>
    <lineage>
        <taxon>Bacteria</taxon>
        <taxon>Bacillati</taxon>
        <taxon>Bacillota</taxon>
        <taxon>Bacilli</taxon>
        <taxon>Lactobacillales</taxon>
        <taxon>Lactobacillaceae</taxon>
        <taxon>Ligilactobacillus</taxon>
    </lineage>
</organism>
<dbReference type="Proteomes" id="UP000286848">
    <property type="component" value="Unassembled WGS sequence"/>
</dbReference>
<dbReference type="EMBL" id="BFFP01000001">
    <property type="protein sequence ID" value="GBG93574.1"/>
    <property type="molecule type" value="Genomic_DNA"/>
</dbReference>
<sequence>MLTNSQIKKFFVDKENVPCPITNRLIENGYRQKSGGYLSYANELGVKNPTQYWHLMKSWSSRSADDAKFTRAIQCGELIFWMAEVSEAVDQDTLNRLADLIIDQYVNNRRVGNKIIQETCFSKIEVKVSTSTNSVRSIRLDEQHSPNDR</sequence>
<protein>
    <submittedName>
        <fullName evidence="1">Uncharacterized protein</fullName>
    </submittedName>
</protein>